<reference evidence="2 3" key="1">
    <citation type="journal article" date="2023" name="Plants (Basel)">
        <title>Bridging the Gap: Combining Genomics and Transcriptomics Approaches to Understand Stylosanthes scabra, an Orphan Legume from the Brazilian Caatinga.</title>
        <authorList>
            <person name="Ferreira-Neto J.R.C."/>
            <person name="da Silva M.D."/>
            <person name="Binneck E."/>
            <person name="de Melo N.F."/>
            <person name="da Silva R.H."/>
            <person name="de Melo A.L.T.M."/>
            <person name="Pandolfi V."/>
            <person name="Bustamante F.O."/>
            <person name="Brasileiro-Vidal A.C."/>
            <person name="Benko-Iseppon A.M."/>
        </authorList>
    </citation>
    <scope>NUCLEOTIDE SEQUENCE [LARGE SCALE GENOMIC DNA]</scope>
    <source>
        <tissue evidence="2">Leaves</tissue>
    </source>
</reference>
<evidence type="ECO:0000313" key="3">
    <source>
        <dbReference type="Proteomes" id="UP001341840"/>
    </source>
</evidence>
<evidence type="ECO:0000256" key="1">
    <source>
        <dbReference type="SAM" id="MobiDB-lite"/>
    </source>
</evidence>
<keyword evidence="3" id="KW-1185">Reference proteome</keyword>
<protein>
    <submittedName>
        <fullName evidence="2">Uncharacterized protein</fullName>
    </submittedName>
</protein>
<sequence length="73" mass="7861">MDTFKSRVLRPLPVGGSSSKGKGVEDEDRGKKKAWEARDDGDSDEDEKGVDTDARNPFGVSNSPPASAPDRIK</sequence>
<name>A0ABU6TNT8_9FABA</name>
<accession>A0ABU6TNT8</accession>
<proteinExistence type="predicted"/>
<evidence type="ECO:0000313" key="2">
    <source>
        <dbReference type="EMBL" id="MED6150480.1"/>
    </source>
</evidence>
<feature type="compositionally biased region" description="Basic and acidic residues" evidence="1">
    <location>
        <begin position="22"/>
        <end position="40"/>
    </location>
</feature>
<dbReference type="EMBL" id="JASCZI010091487">
    <property type="protein sequence ID" value="MED6150480.1"/>
    <property type="molecule type" value="Genomic_DNA"/>
</dbReference>
<feature type="region of interest" description="Disordered" evidence="1">
    <location>
        <begin position="1"/>
        <end position="73"/>
    </location>
</feature>
<organism evidence="2 3">
    <name type="scientific">Stylosanthes scabra</name>
    <dbReference type="NCBI Taxonomy" id="79078"/>
    <lineage>
        <taxon>Eukaryota</taxon>
        <taxon>Viridiplantae</taxon>
        <taxon>Streptophyta</taxon>
        <taxon>Embryophyta</taxon>
        <taxon>Tracheophyta</taxon>
        <taxon>Spermatophyta</taxon>
        <taxon>Magnoliopsida</taxon>
        <taxon>eudicotyledons</taxon>
        <taxon>Gunneridae</taxon>
        <taxon>Pentapetalae</taxon>
        <taxon>rosids</taxon>
        <taxon>fabids</taxon>
        <taxon>Fabales</taxon>
        <taxon>Fabaceae</taxon>
        <taxon>Papilionoideae</taxon>
        <taxon>50 kb inversion clade</taxon>
        <taxon>dalbergioids sensu lato</taxon>
        <taxon>Dalbergieae</taxon>
        <taxon>Pterocarpus clade</taxon>
        <taxon>Stylosanthes</taxon>
    </lineage>
</organism>
<dbReference type="Proteomes" id="UP001341840">
    <property type="component" value="Unassembled WGS sequence"/>
</dbReference>
<gene>
    <name evidence="2" type="ORF">PIB30_072700</name>
</gene>
<comment type="caution">
    <text evidence="2">The sequence shown here is derived from an EMBL/GenBank/DDBJ whole genome shotgun (WGS) entry which is preliminary data.</text>
</comment>